<keyword evidence="3 5" id="KW-1133">Transmembrane helix</keyword>
<dbReference type="PANTHER" id="PTHR15407">
    <property type="entry name" value="FUKUTIN-RELATED"/>
    <property type="match status" value="1"/>
</dbReference>
<evidence type="ECO:0000256" key="2">
    <source>
        <dbReference type="ARBA" id="ARBA00022692"/>
    </source>
</evidence>
<feature type="transmembrane region" description="Helical" evidence="5">
    <location>
        <begin position="12"/>
        <end position="36"/>
    </location>
</feature>
<protein>
    <recommendedName>
        <fullName evidence="8">Fukutin</fullName>
    </recommendedName>
</protein>
<reference evidence="6 7" key="1">
    <citation type="journal article" date="2015" name="Genome Biol.">
        <title>Comparative genomics of Steinernema reveals deeply conserved gene regulatory networks.</title>
        <authorList>
            <person name="Dillman A.R."/>
            <person name="Macchietto M."/>
            <person name="Porter C.F."/>
            <person name="Rogers A."/>
            <person name="Williams B."/>
            <person name="Antoshechkin I."/>
            <person name="Lee M.M."/>
            <person name="Goodwin Z."/>
            <person name="Lu X."/>
            <person name="Lewis E.E."/>
            <person name="Goodrich-Blair H."/>
            <person name="Stock S.P."/>
            <person name="Adams B.J."/>
            <person name="Sternberg P.W."/>
            <person name="Mortazavi A."/>
        </authorList>
    </citation>
    <scope>NUCLEOTIDE SEQUENCE [LARGE SCALE GENOMIC DNA]</scope>
    <source>
        <strain evidence="6 7">ALL</strain>
    </source>
</reference>
<reference evidence="6 7" key="2">
    <citation type="journal article" date="2019" name="G3 (Bethesda)">
        <title>Hybrid Assembly of the Genome of the Entomopathogenic Nematode Steinernema carpocapsae Identifies the X-Chromosome.</title>
        <authorList>
            <person name="Serra L."/>
            <person name="Macchietto M."/>
            <person name="Macias-Munoz A."/>
            <person name="McGill C.J."/>
            <person name="Rodriguez I.M."/>
            <person name="Rodriguez B."/>
            <person name="Murad R."/>
            <person name="Mortazavi A."/>
        </authorList>
    </citation>
    <scope>NUCLEOTIDE SEQUENCE [LARGE SCALE GENOMIC DNA]</scope>
    <source>
        <strain evidence="6 7">ALL</strain>
    </source>
</reference>
<dbReference type="InterPro" id="IPR009644">
    <property type="entry name" value="FKTN/MNN4/W02B3.4-1"/>
</dbReference>
<name>A0A4V6XWN4_STECR</name>
<evidence type="ECO:0000313" key="7">
    <source>
        <dbReference type="Proteomes" id="UP000298663"/>
    </source>
</evidence>
<gene>
    <name evidence="6" type="ORF">L596_010396</name>
</gene>
<keyword evidence="2 5" id="KW-0812">Transmembrane</keyword>
<dbReference type="GO" id="GO:0016020">
    <property type="term" value="C:membrane"/>
    <property type="evidence" value="ECO:0007669"/>
    <property type="project" value="UniProtKB-SubCell"/>
</dbReference>
<dbReference type="AlphaFoldDB" id="A0A4V6XWN4"/>
<evidence type="ECO:0008006" key="8">
    <source>
        <dbReference type="Google" id="ProtNLM"/>
    </source>
</evidence>
<comment type="caution">
    <text evidence="6">The sequence shown here is derived from an EMBL/GenBank/DDBJ whole genome shotgun (WGS) entry which is preliminary data.</text>
</comment>
<keyword evidence="7" id="KW-1185">Reference proteome</keyword>
<dbReference type="Proteomes" id="UP000298663">
    <property type="component" value="Unassembled WGS sequence"/>
</dbReference>
<dbReference type="OrthoDB" id="10072116at2759"/>
<keyword evidence="4 5" id="KW-0472">Membrane</keyword>
<sequence>MKLNCRYFIRLSYAVLVTMSFLIMLFLIMPTFQLFVTDEPKPIHPAVLRCLECPIEKGHYAYFAVVEEADFSNLPILIDPAVLSCLDCPLQQNQTVHFANAGQAELPFGFNVVIHTIHADSSKDFFVFEHKDERRAVRRFLTQVTDFKGYKVRIPENPKKFIWEWNRGRLLACLNITMKRPSQEREIPLSFVDEMADLRNLFIAHNVTPLLAGGTLLGWYRECSLIPHTTDVDFAILEEEHSNVLNAYLKKSQKFWFLWELGKLDDCYEFSLFRKARKIDVFYLYSLSTPPHYCSYHFYRNQIIHYEISTYLKDKICAADLLGQLMYVPCNTEEYLEAEYGTGWREDHQSESWSYVDNPKNIVELKQLSESAFNSRINYVNKEAQVMSAKDCDCAVNSIA</sequence>
<organism evidence="6 7">
    <name type="scientific">Steinernema carpocapsae</name>
    <name type="common">Entomopathogenic nematode</name>
    <dbReference type="NCBI Taxonomy" id="34508"/>
    <lineage>
        <taxon>Eukaryota</taxon>
        <taxon>Metazoa</taxon>
        <taxon>Ecdysozoa</taxon>
        <taxon>Nematoda</taxon>
        <taxon>Chromadorea</taxon>
        <taxon>Rhabditida</taxon>
        <taxon>Tylenchina</taxon>
        <taxon>Panagrolaimomorpha</taxon>
        <taxon>Strongyloidoidea</taxon>
        <taxon>Steinernematidae</taxon>
        <taxon>Steinernema</taxon>
    </lineage>
</organism>
<evidence type="ECO:0000256" key="4">
    <source>
        <dbReference type="ARBA" id="ARBA00023136"/>
    </source>
</evidence>
<dbReference type="EMBL" id="AZBU02000002">
    <property type="protein sequence ID" value="TKR96365.1"/>
    <property type="molecule type" value="Genomic_DNA"/>
</dbReference>
<accession>A0A4V6XWN4</accession>
<proteinExistence type="predicted"/>
<dbReference type="PANTHER" id="PTHR15407:SF28">
    <property type="entry name" value="RIBITOL-5-PHOSPHATE TRANSFERASE FKTN"/>
    <property type="match status" value="1"/>
</dbReference>
<evidence type="ECO:0000256" key="1">
    <source>
        <dbReference type="ARBA" id="ARBA00004167"/>
    </source>
</evidence>
<comment type="subcellular location">
    <subcellularLocation>
        <location evidence="1">Membrane</location>
        <topology evidence="1">Single-pass membrane protein</topology>
    </subcellularLocation>
</comment>
<evidence type="ECO:0000256" key="3">
    <source>
        <dbReference type="ARBA" id="ARBA00022989"/>
    </source>
</evidence>
<dbReference type="STRING" id="34508.A0A4V6XWN4"/>
<evidence type="ECO:0000256" key="5">
    <source>
        <dbReference type="SAM" id="Phobius"/>
    </source>
</evidence>
<evidence type="ECO:0000313" key="6">
    <source>
        <dbReference type="EMBL" id="TKR96365.1"/>
    </source>
</evidence>